<dbReference type="Proteomes" id="UP000564677">
    <property type="component" value="Unassembled WGS sequence"/>
</dbReference>
<dbReference type="SUPFAM" id="SSF56601">
    <property type="entry name" value="beta-lactamase/transpeptidase-like"/>
    <property type="match status" value="1"/>
</dbReference>
<comment type="caution">
    <text evidence="2">The sequence shown here is derived from an EMBL/GenBank/DDBJ whole genome shotgun (WGS) entry which is preliminary data.</text>
</comment>
<dbReference type="InterPro" id="IPR050491">
    <property type="entry name" value="AmpC-like"/>
</dbReference>
<gene>
    <name evidence="2" type="ORF">FHR20_000974</name>
</gene>
<evidence type="ECO:0000313" key="3">
    <source>
        <dbReference type="Proteomes" id="UP000564677"/>
    </source>
</evidence>
<dbReference type="PANTHER" id="PTHR46825">
    <property type="entry name" value="D-ALANYL-D-ALANINE-CARBOXYPEPTIDASE/ENDOPEPTIDASE AMPH"/>
    <property type="match status" value="1"/>
</dbReference>
<proteinExistence type="predicted"/>
<organism evidence="2 3">
    <name type="scientific">Sphingomonas leidyi</name>
    <dbReference type="NCBI Taxonomy" id="68569"/>
    <lineage>
        <taxon>Bacteria</taxon>
        <taxon>Pseudomonadati</taxon>
        <taxon>Pseudomonadota</taxon>
        <taxon>Alphaproteobacteria</taxon>
        <taxon>Sphingomonadales</taxon>
        <taxon>Sphingomonadaceae</taxon>
        <taxon>Sphingomonas</taxon>
    </lineage>
</organism>
<keyword evidence="3" id="KW-1185">Reference proteome</keyword>
<evidence type="ECO:0000313" key="2">
    <source>
        <dbReference type="EMBL" id="NIJ64043.1"/>
    </source>
</evidence>
<evidence type="ECO:0000259" key="1">
    <source>
        <dbReference type="Pfam" id="PF00144"/>
    </source>
</evidence>
<protein>
    <submittedName>
        <fullName evidence="2">CubicO group peptidase (Beta-lactamase class C family)</fullName>
    </submittedName>
</protein>
<dbReference type="Pfam" id="PF00144">
    <property type="entry name" value="Beta-lactamase"/>
    <property type="match status" value="1"/>
</dbReference>
<name>A0A7X5UXN3_9SPHN</name>
<dbReference type="AlphaFoldDB" id="A0A7X5UXN3"/>
<dbReference type="EMBL" id="JAASQV010000001">
    <property type="protein sequence ID" value="NIJ64043.1"/>
    <property type="molecule type" value="Genomic_DNA"/>
</dbReference>
<dbReference type="Gene3D" id="3.40.710.10">
    <property type="entry name" value="DD-peptidase/beta-lactamase superfamily"/>
    <property type="match status" value="1"/>
</dbReference>
<dbReference type="InterPro" id="IPR012338">
    <property type="entry name" value="Beta-lactam/transpept-like"/>
</dbReference>
<reference evidence="2 3" key="1">
    <citation type="submission" date="2020-03" db="EMBL/GenBank/DDBJ databases">
        <title>Genomic Encyclopedia of Type Strains, Phase IV (KMG-IV): sequencing the most valuable type-strain genomes for metagenomic binning, comparative biology and taxonomic classification.</title>
        <authorList>
            <person name="Goeker M."/>
        </authorList>
    </citation>
    <scope>NUCLEOTIDE SEQUENCE [LARGE SCALE GENOMIC DNA]</scope>
    <source>
        <strain evidence="2 3">DSM 4733</strain>
    </source>
</reference>
<feature type="domain" description="Beta-lactamase-related" evidence="1">
    <location>
        <begin position="8"/>
        <end position="341"/>
    </location>
</feature>
<dbReference type="PANTHER" id="PTHR46825:SF9">
    <property type="entry name" value="BETA-LACTAMASE-RELATED DOMAIN-CONTAINING PROTEIN"/>
    <property type="match status" value="1"/>
</dbReference>
<dbReference type="InterPro" id="IPR001466">
    <property type="entry name" value="Beta-lactam-related"/>
</dbReference>
<accession>A0A7X5UXN3</accession>
<sequence length="345" mass="37068">MTARLDLFRDAFDLPAAACAVFDAGGEVVTAVRGIRQLGGTAATIEDLWHYGSIGKSMTSLMIARLVEAGVLRWDMTVGEGLAAMPDARAGALQDVTLLDLLAHRAGLPADPSRPGLVRYLLLGGDPGRTSARLLGNALRASRPQRDGDFQYSNLGYGLAGAIAMAATGEDYRTLMRRYVLDPLELRGAGFDRPPQDGSQPVEHRHALWGEKWVALKPGKRAVDDLDIVRPSGDVHGRIVDLARYGAAHLRLLADPAAQAGVLGTLYRPVGCDPEPGVDWNYALGWCVERPTDGRLLLWHAGSTGSCFAYLALDPGGSCGFAFATNAFSPTWDEGFMTRLRAVWL</sequence>